<evidence type="ECO:0000313" key="5">
    <source>
        <dbReference type="Proteomes" id="UP000002027"/>
    </source>
</evidence>
<dbReference type="STRING" id="479434.Sthe_2305"/>
<keyword evidence="2" id="KW-0012">Acyltransferase</keyword>
<proteinExistence type="predicted"/>
<accession>D1C780</accession>
<sequence>MAGIEVRRAGRGDIADVVRLRWEMCVEQGVADADDQEGYDRYAAALHDFLERWIDDVQCRVFVAVDEGSGKRVAMAALWLWPVLPWPGGLAQWQGHVTSVYTIPGYRRRGIARRLMGAVRDAAAAHGATRLVLETTPMSAPLYQDLGFVASRIVELRLDSAEDRD</sequence>
<dbReference type="PANTHER" id="PTHR43877:SF2">
    <property type="entry name" value="AMINOALKYLPHOSPHONATE N-ACETYLTRANSFERASE-RELATED"/>
    <property type="match status" value="1"/>
</dbReference>
<dbReference type="EMBL" id="CP001823">
    <property type="protein sequence ID" value="ACZ39726.1"/>
    <property type="molecule type" value="Genomic_DNA"/>
</dbReference>
<dbReference type="PANTHER" id="PTHR43877">
    <property type="entry name" value="AMINOALKYLPHOSPHONATE N-ACETYLTRANSFERASE-RELATED-RELATED"/>
    <property type="match status" value="1"/>
</dbReference>
<dbReference type="InterPro" id="IPR000182">
    <property type="entry name" value="GNAT_dom"/>
</dbReference>
<keyword evidence="1 4" id="KW-0808">Transferase</keyword>
<evidence type="ECO:0000256" key="1">
    <source>
        <dbReference type="ARBA" id="ARBA00022679"/>
    </source>
</evidence>
<name>D1C780_SPHTD</name>
<dbReference type="Proteomes" id="UP000002027">
    <property type="component" value="Chromosome 1"/>
</dbReference>
<evidence type="ECO:0000259" key="3">
    <source>
        <dbReference type="PROSITE" id="PS51186"/>
    </source>
</evidence>
<dbReference type="RefSeq" id="WP_012872767.1">
    <property type="nucleotide sequence ID" value="NC_013523.1"/>
</dbReference>
<dbReference type="KEGG" id="sti:Sthe_2305"/>
<dbReference type="AlphaFoldDB" id="D1C780"/>
<dbReference type="Gene3D" id="3.40.630.30">
    <property type="match status" value="1"/>
</dbReference>
<dbReference type="Pfam" id="PF00583">
    <property type="entry name" value="Acetyltransf_1"/>
    <property type="match status" value="1"/>
</dbReference>
<dbReference type="CDD" id="cd04301">
    <property type="entry name" value="NAT_SF"/>
    <property type="match status" value="1"/>
</dbReference>
<reference evidence="5" key="1">
    <citation type="submission" date="2009-11" db="EMBL/GenBank/DDBJ databases">
        <title>The complete chromosome 1 of Sphaerobacter thermophilus DSM 20745.</title>
        <authorList>
            <person name="Lucas S."/>
            <person name="Copeland A."/>
            <person name="Lapidus A."/>
            <person name="Glavina del Rio T."/>
            <person name="Dalin E."/>
            <person name="Tice H."/>
            <person name="Bruce D."/>
            <person name="Goodwin L."/>
            <person name="Pitluck S."/>
            <person name="Kyrpides N."/>
            <person name="Mavromatis K."/>
            <person name="Ivanova N."/>
            <person name="Mikhailova N."/>
            <person name="LaButti K.M."/>
            <person name="Clum A."/>
            <person name="Sun H.I."/>
            <person name="Brettin T."/>
            <person name="Detter J.C."/>
            <person name="Han C."/>
            <person name="Larimer F."/>
            <person name="Land M."/>
            <person name="Hauser L."/>
            <person name="Markowitz V."/>
            <person name="Cheng J.F."/>
            <person name="Hugenholtz P."/>
            <person name="Woyke T."/>
            <person name="Wu D."/>
            <person name="Steenblock K."/>
            <person name="Schneider S."/>
            <person name="Pukall R."/>
            <person name="Goeker M."/>
            <person name="Klenk H.P."/>
            <person name="Eisen J.A."/>
        </authorList>
    </citation>
    <scope>NUCLEOTIDE SEQUENCE [LARGE SCALE GENOMIC DNA]</scope>
    <source>
        <strain evidence="5">ATCC 49802 / DSM 20745 / S 6022</strain>
    </source>
</reference>
<reference evidence="4 5" key="2">
    <citation type="journal article" date="2010" name="Stand. Genomic Sci.">
        <title>Complete genome sequence of Desulfohalobium retbaense type strain (HR(100)).</title>
        <authorList>
            <person name="Spring S."/>
            <person name="Nolan M."/>
            <person name="Lapidus A."/>
            <person name="Glavina Del Rio T."/>
            <person name="Copeland A."/>
            <person name="Tice H."/>
            <person name="Cheng J.F."/>
            <person name="Lucas S."/>
            <person name="Land M."/>
            <person name="Chen F."/>
            <person name="Bruce D."/>
            <person name="Goodwin L."/>
            <person name="Pitluck S."/>
            <person name="Ivanova N."/>
            <person name="Mavromatis K."/>
            <person name="Mikhailova N."/>
            <person name="Pati A."/>
            <person name="Chen A."/>
            <person name="Palaniappan K."/>
            <person name="Hauser L."/>
            <person name="Chang Y.J."/>
            <person name="Jeffries C.D."/>
            <person name="Munk C."/>
            <person name="Kiss H."/>
            <person name="Chain P."/>
            <person name="Han C."/>
            <person name="Brettin T."/>
            <person name="Detter J.C."/>
            <person name="Schuler E."/>
            <person name="Goker M."/>
            <person name="Rohde M."/>
            <person name="Bristow J."/>
            <person name="Eisen J.A."/>
            <person name="Markowitz V."/>
            <person name="Hugenholtz P."/>
            <person name="Kyrpides N.C."/>
            <person name="Klenk H.P."/>
        </authorList>
    </citation>
    <scope>NUCLEOTIDE SEQUENCE [LARGE SCALE GENOMIC DNA]</scope>
    <source>
        <strain evidence="5">ATCC 49802 / DSM 20745 / S 6022</strain>
    </source>
</reference>
<dbReference type="SUPFAM" id="SSF55729">
    <property type="entry name" value="Acyl-CoA N-acyltransferases (Nat)"/>
    <property type="match status" value="1"/>
</dbReference>
<evidence type="ECO:0000313" key="4">
    <source>
        <dbReference type="EMBL" id="ACZ39726.1"/>
    </source>
</evidence>
<evidence type="ECO:0000256" key="2">
    <source>
        <dbReference type="ARBA" id="ARBA00023315"/>
    </source>
</evidence>
<dbReference type="PROSITE" id="PS51186">
    <property type="entry name" value="GNAT"/>
    <property type="match status" value="1"/>
</dbReference>
<dbReference type="GO" id="GO:0016747">
    <property type="term" value="F:acyltransferase activity, transferring groups other than amino-acyl groups"/>
    <property type="evidence" value="ECO:0007669"/>
    <property type="project" value="InterPro"/>
</dbReference>
<feature type="domain" description="N-acetyltransferase" evidence="3">
    <location>
        <begin position="4"/>
        <end position="165"/>
    </location>
</feature>
<gene>
    <name evidence="4" type="ordered locus">Sthe_2305</name>
</gene>
<dbReference type="InterPro" id="IPR050832">
    <property type="entry name" value="Bact_Acetyltransf"/>
</dbReference>
<dbReference type="InParanoid" id="D1C780"/>
<organism evidence="4 5">
    <name type="scientific">Sphaerobacter thermophilus (strain ATCC 49802 / DSM 20745 / KCCM 41009 / NCIMB 13125 / S 6022)</name>
    <dbReference type="NCBI Taxonomy" id="479434"/>
    <lineage>
        <taxon>Bacteria</taxon>
        <taxon>Pseudomonadati</taxon>
        <taxon>Thermomicrobiota</taxon>
        <taxon>Thermomicrobia</taxon>
        <taxon>Sphaerobacterales</taxon>
        <taxon>Sphaerobacterineae</taxon>
        <taxon>Sphaerobacteraceae</taxon>
        <taxon>Sphaerobacter</taxon>
    </lineage>
</organism>
<dbReference type="HOGENOM" id="CLU_013985_35_1_0"/>
<keyword evidence="5" id="KW-1185">Reference proteome</keyword>
<dbReference type="eggNOG" id="COG0456">
    <property type="taxonomic scope" value="Bacteria"/>
</dbReference>
<protein>
    <submittedName>
        <fullName evidence="4">GCN5-related N-acetyltransferase</fullName>
    </submittedName>
</protein>
<dbReference type="InterPro" id="IPR016181">
    <property type="entry name" value="Acyl_CoA_acyltransferase"/>
</dbReference>